<dbReference type="RefSeq" id="WP_229713852.1">
    <property type="nucleotide sequence ID" value="NZ_BMML01000044.1"/>
</dbReference>
<dbReference type="Proteomes" id="UP000653411">
    <property type="component" value="Unassembled WGS sequence"/>
</dbReference>
<proteinExistence type="predicted"/>
<protein>
    <submittedName>
        <fullName evidence="2">Uncharacterized protein</fullName>
    </submittedName>
</protein>
<feature type="compositionally biased region" description="Basic and acidic residues" evidence="1">
    <location>
        <begin position="1"/>
        <end position="22"/>
    </location>
</feature>
<feature type="region of interest" description="Disordered" evidence="1">
    <location>
        <begin position="1"/>
        <end position="24"/>
    </location>
</feature>
<comment type="caution">
    <text evidence="2">The sequence shown here is derived from an EMBL/GenBank/DDBJ whole genome shotgun (WGS) entry which is preliminary data.</text>
</comment>
<keyword evidence="3" id="KW-1185">Reference proteome</keyword>
<evidence type="ECO:0000256" key="1">
    <source>
        <dbReference type="SAM" id="MobiDB-lite"/>
    </source>
</evidence>
<name>A0A917XNS6_9ACTN</name>
<sequence>MTPKFNFEDGHTDRGDSHHGEQSARTGRGFLLDIPDQWQQADLTGAAMADVRARALAAATTSGEQARINDMFRQGREMTAAARRHGALLAVGTAAMYPDGLFLAYGMVFAVSMPVGQELTLPVLSAQLGSSTLGTVPADRAITTATVPNVGKVARVTGTETVRVTADVDMKLLTMHTMMPVPGTTQDFLVVTLASPNLPLKSEVYDLFDAISGTFRYTEDTVAA</sequence>
<reference evidence="2" key="1">
    <citation type="journal article" date="2014" name="Int. J. Syst. Evol. Microbiol.">
        <title>Complete genome sequence of Corynebacterium casei LMG S-19264T (=DSM 44701T), isolated from a smear-ripened cheese.</title>
        <authorList>
            <consortium name="US DOE Joint Genome Institute (JGI-PGF)"/>
            <person name="Walter F."/>
            <person name="Albersmeier A."/>
            <person name="Kalinowski J."/>
            <person name="Ruckert C."/>
        </authorList>
    </citation>
    <scope>NUCLEOTIDE SEQUENCE</scope>
    <source>
        <strain evidence="2">CGMCC 4.7110</strain>
    </source>
</reference>
<evidence type="ECO:0000313" key="2">
    <source>
        <dbReference type="EMBL" id="GGN44739.1"/>
    </source>
</evidence>
<reference evidence="2" key="2">
    <citation type="submission" date="2020-09" db="EMBL/GenBank/DDBJ databases">
        <authorList>
            <person name="Sun Q."/>
            <person name="Zhou Y."/>
        </authorList>
    </citation>
    <scope>NUCLEOTIDE SEQUENCE</scope>
    <source>
        <strain evidence="2">CGMCC 4.7110</strain>
    </source>
</reference>
<gene>
    <name evidence="2" type="ORF">GCM10011578_096030</name>
</gene>
<organism evidence="2 3">
    <name type="scientific">Streptomyces fuscichromogenes</name>
    <dbReference type="NCBI Taxonomy" id="1324013"/>
    <lineage>
        <taxon>Bacteria</taxon>
        <taxon>Bacillati</taxon>
        <taxon>Actinomycetota</taxon>
        <taxon>Actinomycetes</taxon>
        <taxon>Kitasatosporales</taxon>
        <taxon>Streptomycetaceae</taxon>
        <taxon>Streptomyces</taxon>
    </lineage>
</organism>
<dbReference type="AlphaFoldDB" id="A0A917XNS6"/>
<evidence type="ECO:0000313" key="3">
    <source>
        <dbReference type="Proteomes" id="UP000653411"/>
    </source>
</evidence>
<accession>A0A917XNS6</accession>
<dbReference type="EMBL" id="BMML01000044">
    <property type="protein sequence ID" value="GGN44739.1"/>
    <property type="molecule type" value="Genomic_DNA"/>
</dbReference>